<dbReference type="Proteomes" id="UP000031838">
    <property type="component" value="Chromosome 2"/>
</dbReference>
<reference evidence="3" key="1">
    <citation type="submission" date="2011-03" db="EMBL/GenBank/DDBJ databases">
        <authorList>
            <person name="Voget S."/>
            <person name="Streit W.R."/>
            <person name="Jaeger K.E."/>
            <person name="Daniel R."/>
        </authorList>
    </citation>
    <scope>NUCLEOTIDE SEQUENCE [LARGE SCALE GENOMIC DNA]</scope>
    <source>
        <strain evidence="3">PG1</strain>
    </source>
</reference>
<dbReference type="RefSeq" id="WP_042628913.1">
    <property type="nucleotide sequence ID" value="NZ_BSTO01000006.1"/>
</dbReference>
<sequence>MKRLFHPARLAAALSLTLATSAFAQAVIVAPIAPPAPRYEVVPPARTGYVWDHGRWRWEHGAYVWQPGHWQPVRVGYHWVPGHWVAHGPNWHWVPGHWA</sequence>
<feature type="signal peptide" evidence="1">
    <location>
        <begin position="1"/>
        <end position="24"/>
    </location>
</feature>
<dbReference type="Pfam" id="PF12779">
    <property type="entry name" value="WXXGXW"/>
    <property type="match status" value="2"/>
</dbReference>
<dbReference type="KEGG" id="bgp:BGL_2c26230"/>
<accession>A0A0B6RZ76</accession>
<dbReference type="OrthoDB" id="121499at2"/>
<gene>
    <name evidence="2" type="ORF">BGL_2c26230</name>
</gene>
<keyword evidence="3" id="KW-1185">Reference proteome</keyword>
<organism evidence="2 3">
    <name type="scientific">Burkholderia plantarii</name>
    <dbReference type="NCBI Taxonomy" id="41899"/>
    <lineage>
        <taxon>Bacteria</taxon>
        <taxon>Pseudomonadati</taxon>
        <taxon>Pseudomonadota</taxon>
        <taxon>Betaproteobacteria</taxon>
        <taxon>Burkholderiales</taxon>
        <taxon>Burkholderiaceae</taxon>
        <taxon>Burkholderia</taxon>
    </lineage>
</organism>
<protein>
    <recommendedName>
        <fullName evidence="4">Lipoprotein</fullName>
    </recommendedName>
</protein>
<evidence type="ECO:0008006" key="4">
    <source>
        <dbReference type="Google" id="ProtNLM"/>
    </source>
</evidence>
<name>A0A0B6RZ76_BURPL</name>
<dbReference type="KEGG" id="bpla:bpln_2g26460"/>
<evidence type="ECO:0000313" key="3">
    <source>
        <dbReference type="Proteomes" id="UP000031838"/>
    </source>
</evidence>
<dbReference type="HOGENOM" id="CLU_139747_3_0_4"/>
<keyword evidence="1" id="KW-0732">Signal</keyword>
<evidence type="ECO:0000313" key="2">
    <source>
        <dbReference type="EMBL" id="AJK50677.1"/>
    </source>
</evidence>
<dbReference type="EMBL" id="CP002581">
    <property type="protein sequence ID" value="AJK50677.1"/>
    <property type="molecule type" value="Genomic_DNA"/>
</dbReference>
<feature type="chain" id="PRO_5002110289" description="Lipoprotein" evidence="1">
    <location>
        <begin position="25"/>
        <end position="99"/>
    </location>
</feature>
<dbReference type="AlphaFoldDB" id="A0A0B6RZ76"/>
<dbReference type="InterPro" id="IPR024447">
    <property type="entry name" value="YXWGXW_rpt"/>
</dbReference>
<proteinExistence type="predicted"/>
<reference evidence="2 3" key="2">
    <citation type="journal article" date="2016" name="Appl. Microbiol. Biotechnol.">
        <title>Mutations improving production and secretion of extracellular lipase by Burkholderia glumae PG1.</title>
        <authorList>
            <person name="Knapp A."/>
            <person name="Voget S."/>
            <person name="Gao R."/>
            <person name="Zaburannyi N."/>
            <person name="Krysciak D."/>
            <person name="Breuer M."/>
            <person name="Hauer B."/>
            <person name="Streit W.R."/>
            <person name="Muller R."/>
            <person name="Daniel R."/>
            <person name="Jaeger K.E."/>
        </authorList>
    </citation>
    <scope>NUCLEOTIDE SEQUENCE [LARGE SCALE GENOMIC DNA]</scope>
    <source>
        <strain evidence="2 3">PG1</strain>
    </source>
</reference>
<evidence type="ECO:0000256" key="1">
    <source>
        <dbReference type="SAM" id="SignalP"/>
    </source>
</evidence>